<reference evidence="1" key="1">
    <citation type="journal article" date="2014" name="Int. J. Syst. Evol. Microbiol.">
        <title>Complete genome sequence of Corynebacterium casei LMG S-19264T (=DSM 44701T), isolated from a smear-ripened cheese.</title>
        <authorList>
            <consortium name="US DOE Joint Genome Institute (JGI-PGF)"/>
            <person name="Walter F."/>
            <person name="Albersmeier A."/>
            <person name="Kalinowski J."/>
            <person name="Ruckert C."/>
        </authorList>
    </citation>
    <scope>NUCLEOTIDE SEQUENCE</scope>
    <source>
        <strain evidence="1">KCTC 32296</strain>
    </source>
</reference>
<dbReference type="EMBL" id="BMZB01000001">
    <property type="protein sequence ID" value="GGZ30699.1"/>
    <property type="molecule type" value="Genomic_DNA"/>
</dbReference>
<evidence type="ECO:0000313" key="2">
    <source>
        <dbReference type="Proteomes" id="UP000662572"/>
    </source>
</evidence>
<keyword evidence="2" id="KW-1185">Reference proteome</keyword>
<dbReference type="AlphaFoldDB" id="A0A918USQ7"/>
<gene>
    <name evidence="1" type="ORF">GCM10011273_16430</name>
</gene>
<organism evidence="1 2">
    <name type="scientific">Asticcacaulis endophyticus</name>
    <dbReference type="NCBI Taxonomy" id="1395890"/>
    <lineage>
        <taxon>Bacteria</taxon>
        <taxon>Pseudomonadati</taxon>
        <taxon>Pseudomonadota</taxon>
        <taxon>Alphaproteobacteria</taxon>
        <taxon>Caulobacterales</taxon>
        <taxon>Caulobacteraceae</taxon>
        <taxon>Asticcacaulis</taxon>
    </lineage>
</organism>
<protein>
    <submittedName>
        <fullName evidence="1">Uncharacterized protein</fullName>
    </submittedName>
</protein>
<reference evidence="1" key="2">
    <citation type="submission" date="2020-09" db="EMBL/GenBank/DDBJ databases">
        <authorList>
            <person name="Sun Q."/>
            <person name="Kim S."/>
        </authorList>
    </citation>
    <scope>NUCLEOTIDE SEQUENCE</scope>
    <source>
        <strain evidence="1">KCTC 32296</strain>
    </source>
</reference>
<comment type="caution">
    <text evidence="1">The sequence shown here is derived from an EMBL/GenBank/DDBJ whole genome shotgun (WGS) entry which is preliminary data.</text>
</comment>
<name>A0A918USQ7_9CAUL</name>
<sequence length="74" mass="8324">MLKVTRRVVPEKRVSPVIWIWKPTGNVNTYAGGLQNLKARFSCDLRAKKYPLSIAYGQGAGVLRKTLTTHQNEP</sequence>
<dbReference type="Proteomes" id="UP000662572">
    <property type="component" value="Unassembled WGS sequence"/>
</dbReference>
<proteinExistence type="predicted"/>
<evidence type="ECO:0000313" key="1">
    <source>
        <dbReference type="EMBL" id="GGZ30699.1"/>
    </source>
</evidence>
<accession>A0A918USQ7</accession>